<dbReference type="SUPFAM" id="SSF53822">
    <property type="entry name" value="Periplasmic binding protein-like I"/>
    <property type="match status" value="1"/>
</dbReference>
<comment type="similarity">
    <text evidence="1">Belongs to the leucine-binding protein family.</text>
</comment>
<feature type="signal peptide" evidence="3">
    <location>
        <begin position="1"/>
        <end position="23"/>
    </location>
</feature>
<feature type="domain" description="Leucine-binding protein" evidence="4">
    <location>
        <begin position="27"/>
        <end position="382"/>
    </location>
</feature>
<dbReference type="RefSeq" id="WP_338606248.1">
    <property type="nucleotide sequence ID" value="NZ_AP028679.1"/>
</dbReference>
<evidence type="ECO:0000313" key="6">
    <source>
        <dbReference type="Proteomes" id="UP001366166"/>
    </source>
</evidence>
<dbReference type="KEGG" id="dmp:FAK_16100"/>
<protein>
    <submittedName>
        <fullName evidence="5">Amino acid ABC transporter substrate-binding protein</fullName>
    </submittedName>
</protein>
<dbReference type="Proteomes" id="UP001366166">
    <property type="component" value="Chromosome"/>
</dbReference>
<keyword evidence="6" id="KW-1185">Reference proteome</keyword>
<name>A0AAU9EMX1_9BACT</name>
<feature type="chain" id="PRO_5043941939" evidence="3">
    <location>
        <begin position="24"/>
        <end position="402"/>
    </location>
</feature>
<dbReference type="PANTHER" id="PTHR30483">
    <property type="entry name" value="LEUCINE-SPECIFIC-BINDING PROTEIN"/>
    <property type="match status" value="1"/>
</dbReference>
<organism evidence="5 6">
    <name type="scientific">Desulfoferula mesophila</name>
    <dbReference type="NCBI Taxonomy" id="3058419"/>
    <lineage>
        <taxon>Bacteria</taxon>
        <taxon>Pseudomonadati</taxon>
        <taxon>Thermodesulfobacteriota</taxon>
        <taxon>Desulfarculia</taxon>
        <taxon>Desulfarculales</taxon>
        <taxon>Desulfarculaceae</taxon>
        <taxon>Desulfoferula</taxon>
    </lineage>
</organism>
<gene>
    <name evidence="5" type="ORF">FAK_16100</name>
</gene>
<dbReference type="EMBL" id="AP028679">
    <property type="protein sequence ID" value="BEQ14544.1"/>
    <property type="molecule type" value="Genomic_DNA"/>
</dbReference>
<dbReference type="InterPro" id="IPR051010">
    <property type="entry name" value="BCAA_transport"/>
</dbReference>
<reference evidence="6" key="1">
    <citation type="journal article" date="2023" name="Arch. Microbiol.">
        <title>Desulfoferula mesophilus gen. nov. sp. nov., a mesophilic sulfate-reducing bacterium isolated from a brackish lake sediment.</title>
        <authorList>
            <person name="Watanabe T."/>
            <person name="Yabe T."/>
            <person name="Tsuji J.M."/>
            <person name="Fukui M."/>
        </authorList>
    </citation>
    <scope>NUCLEOTIDE SEQUENCE [LARGE SCALE GENOMIC DNA]</scope>
    <source>
        <strain evidence="6">12FAK</strain>
    </source>
</reference>
<dbReference type="AlphaFoldDB" id="A0AAU9EMX1"/>
<accession>A0AAU9EMX1</accession>
<dbReference type="CDD" id="cd06340">
    <property type="entry name" value="PBP1_ABC_ligand_binding-like"/>
    <property type="match status" value="1"/>
</dbReference>
<evidence type="ECO:0000313" key="5">
    <source>
        <dbReference type="EMBL" id="BEQ14544.1"/>
    </source>
</evidence>
<evidence type="ECO:0000259" key="4">
    <source>
        <dbReference type="Pfam" id="PF13458"/>
    </source>
</evidence>
<evidence type="ECO:0000256" key="2">
    <source>
        <dbReference type="ARBA" id="ARBA00022729"/>
    </source>
</evidence>
<dbReference type="Gene3D" id="3.40.50.2300">
    <property type="match status" value="2"/>
</dbReference>
<evidence type="ECO:0000256" key="1">
    <source>
        <dbReference type="ARBA" id="ARBA00010062"/>
    </source>
</evidence>
<keyword evidence="2 3" id="KW-0732">Signal</keyword>
<sequence length="402" mass="43242">MKKLLLVTLALALMMSLAPLSFAADKEITIGALYPRSGPLALLGEESWRGAEIARMVRNQNGGINGKQIVFANGDCSDVAAARSEAERLIEKDKVGLIIGSYSSSRSMAATEVAARKGIPYFELGAIANAITERGYKTVYRTNSTAAMFSKSQVDFIVDYLAPAIGKKPKDVKVSVAHEDSDYGTSVAASFNKLAEKAGLNVVSIEPYASSSSDLSPVIFRLKKADPDVIVLVSYANDAILLGRQAAEYKLNKPFIATGGGHSLQSFAKALGKNANGILNVDFTQYDVNTKFTPGLKKFLDLYRKTYKEEPRSGHSLTNFMGANVVFDIIEKAGSLDADKIRKAAMAVDIPLGKTANGWGVKFDENGQNIRAAAFVSQWRDGKLLTVYPLGAAVTKPVLPKK</sequence>
<dbReference type="InterPro" id="IPR028082">
    <property type="entry name" value="Peripla_BP_I"/>
</dbReference>
<proteinExistence type="inferred from homology"/>
<dbReference type="Pfam" id="PF13458">
    <property type="entry name" value="Peripla_BP_6"/>
    <property type="match status" value="1"/>
</dbReference>
<dbReference type="PANTHER" id="PTHR30483:SF37">
    <property type="entry name" value="ABC TRANSPORTER SUBSTRATE-BINDING PROTEIN"/>
    <property type="match status" value="1"/>
</dbReference>
<evidence type="ECO:0000256" key="3">
    <source>
        <dbReference type="SAM" id="SignalP"/>
    </source>
</evidence>
<dbReference type="InterPro" id="IPR028081">
    <property type="entry name" value="Leu-bd"/>
</dbReference>